<dbReference type="SUPFAM" id="SSF51182">
    <property type="entry name" value="RmlC-like cupins"/>
    <property type="match status" value="1"/>
</dbReference>
<proteinExistence type="predicted"/>
<organism evidence="2 3">
    <name type="scientific">Actinokineospora fastidiosa</name>
    <dbReference type="NCBI Taxonomy" id="1816"/>
    <lineage>
        <taxon>Bacteria</taxon>
        <taxon>Bacillati</taxon>
        <taxon>Actinomycetota</taxon>
        <taxon>Actinomycetes</taxon>
        <taxon>Pseudonocardiales</taxon>
        <taxon>Pseudonocardiaceae</taxon>
        <taxon>Actinokineospora</taxon>
    </lineage>
</organism>
<dbReference type="InterPro" id="IPR013096">
    <property type="entry name" value="Cupin_2"/>
</dbReference>
<dbReference type="InterPro" id="IPR053146">
    <property type="entry name" value="QDO-like"/>
</dbReference>
<comment type="caution">
    <text evidence="2">The sequence shown here is derived from an EMBL/GenBank/DDBJ whole genome shotgun (WGS) entry which is preliminary data.</text>
</comment>
<reference evidence="2" key="1">
    <citation type="journal article" date="2014" name="Int. J. Syst. Evol. Microbiol.">
        <title>Complete genome sequence of Corynebacterium casei LMG S-19264T (=DSM 44701T), isolated from a smear-ripened cheese.</title>
        <authorList>
            <consortium name="US DOE Joint Genome Institute (JGI-PGF)"/>
            <person name="Walter F."/>
            <person name="Albersmeier A."/>
            <person name="Kalinowski J."/>
            <person name="Ruckert C."/>
        </authorList>
    </citation>
    <scope>NUCLEOTIDE SEQUENCE</scope>
    <source>
        <strain evidence="2">JCM 3276</strain>
    </source>
</reference>
<keyword evidence="3" id="KW-1185">Reference proteome</keyword>
<evidence type="ECO:0000259" key="1">
    <source>
        <dbReference type="Pfam" id="PF07883"/>
    </source>
</evidence>
<accession>A0A918G636</accession>
<evidence type="ECO:0000313" key="3">
    <source>
        <dbReference type="Proteomes" id="UP000660680"/>
    </source>
</evidence>
<dbReference type="PANTHER" id="PTHR36440:SF1">
    <property type="entry name" value="PUTATIVE (AFU_ORTHOLOGUE AFUA_8G07350)-RELATED"/>
    <property type="match status" value="1"/>
</dbReference>
<dbReference type="Gene3D" id="2.60.120.10">
    <property type="entry name" value="Jelly Rolls"/>
    <property type="match status" value="1"/>
</dbReference>
<dbReference type="Proteomes" id="UP000660680">
    <property type="component" value="Unassembled WGS sequence"/>
</dbReference>
<dbReference type="Pfam" id="PF07883">
    <property type="entry name" value="Cupin_2"/>
    <property type="match status" value="1"/>
</dbReference>
<dbReference type="PANTHER" id="PTHR36440">
    <property type="entry name" value="PUTATIVE (AFU_ORTHOLOGUE AFUA_8G07350)-RELATED"/>
    <property type="match status" value="1"/>
</dbReference>
<feature type="domain" description="Cupin type-2" evidence="1">
    <location>
        <begin position="39"/>
        <end position="105"/>
    </location>
</feature>
<evidence type="ECO:0000313" key="2">
    <source>
        <dbReference type="EMBL" id="GGS21184.1"/>
    </source>
</evidence>
<dbReference type="InterPro" id="IPR014710">
    <property type="entry name" value="RmlC-like_jellyroll"/>
</dbReference>
<protein>
    <submittedName>
        <fullName evidence="2">Cupin</fullName>
    </submittedName>
</protein>
<dbReference type="InterPro" id="IPR011051">
    <property type="entry name" value="RmlC_Cupin_sf"/>
</dbReference>
<name>A0A918G636_9PSEU</name>
<gene>
    <name evidence="2" type="ORF">GCM10010171_12340</name>
</gene>
<dbReference type="AlphaFoldDB" id="A0A918G636"/>
<reference evidence="2" key="2">
    <citation type="submission" date="2020-09" db="EMBL/GenBank/DDBJ databases">
        <authorList>
            <person name="Sun Q."/>
            <person name="Ohkuma M."/>
        </authorList>
    </citation>
    <scope>NUCLEOTIDE SEQUENCE</scope>
    <source>
        <strain evidence="2">JCM 3276</strain>
    </source>
</reference>
<dbReference type="EMBL" id="BMRB01000001">
    <property type="protein sequence ID" value="GGS21184.1"/>
    <property type="molecule type" value="Genomic_DNA"/>
</dbReference>
<sequence>MVDNAWVVQAEDVERVTEPDLCLLADSSHTGGMLGANRLSLEAGAAGAKPHFHQRSAEAFYVISGALRMLIGTELVTVGQGGYVVIPPGTPHAFAAAPDSPADVLITLAPGVERFAYFRMLPEILNGTLPEDEVARIHQRFDVHFVDRPEWDADRRSRSGA</sequence>